<feature type="transmembrane region" description="Helical" evidence="3">
    <location>
        <begin position="132"/>
        <end position="153"/>
    </location>
</feature>
<proteinExistence type="predicted"/>
<dbReference type="GO" id="GO:0005886">
    <property type="term" value="C:plasma membrane"/>
    <property type="evidence" value="ECO:0000318"/>
    <property type="project" value="GO_Central"/>
</dbReference>
<dbReference type="Pfam" id="PF07690">
    <property type="entry name" value="MFS_1"/>
    <property type="match status" value="1"/>
</dbReference>
<reference evidence="5" key="2">
    <citation type="submission" date="2021-01" db="UniProtKB">
        <authorList>
            <consortium name="EnsemblMetazoa"/>
        </authorList>
    </citation>
    <scope>IDENTIFICATION</scope>
</reference>
<dbReference type="GeneID" id="579266"/>
<dbReference type="InterPro" id="IPR050327">
    <property type="entry name" value="Proton-linked_MCT"/>
</dbReference>
<evidence type="ECO:0000313" key="6">
    <source>
        <dbReference type="Proteomes" id="UP000007110"/>
    </source>
</evidence>
<keyword evidence="3" id="KW-0472">Membrane</keyword>
<keyword evidence="3" id="KW-0812">Transmembrane</keyword>
<organism evidence="5 6">
    <name type="scientific">Strongylocentrotus purpuratus</name>
    <name type="common">Purple sea urchin</name>
    <dbReference type="NCBI Taxonomy" id="7668"/>
    <lineage>
        <taxon>Eukaryota</taxon>
        <taxon>Metazoa</taxon>
        <taxon>Echinodermata</taxon>
        <taxon>Eleutherozoa</taxon>
        <taxon>Echinozoa</taxon>
        <taxon>Echinoidea</taxon>
        <taxon>Euechinoidea</taxon>
        <taxon>Echinacea</taxon>
        <taxon>Camarodonta</taxon>
        <taxon>Echinidea</taxon>
        <taxon>Strongylocentrotidae</taxon>
        <taxon>Strongylocentrotus</taxon>
    </lineage>
</organism>
<dbReference type="GO" id="GO:0008028">
    <property type="term" value="F:monocarboxylic acid transmembrane transporter activity"/>
    <property type="evidence" value="ECO:0000318"/>
    <property type="project" value="GO_Central"/>
</dbReference>
<evidence type="ECO:0000313" key="5">
    <source>
        <dbReference type="EnsemblMetazoa" id="XP_030854747"/>
    </source>
</evidence>
<dbReference type="EnsemblMetazoa" id="XM_030998887">
    <property type="protein sequence ID" value="XP_030854747"/>
    <property type="gene ID" value="LOC579266"/>
</dbReference>
<reference evidence="6" key="1">
    <citation type="submission" date="2015-02" db="EMBL/GenBank/DDBJ databases">
        <title>Genome sequencing for Strongylocentrotus purpuratus.</title>
        <authorList>
            <person name="Murali S."/>
            <person name="Liu Y."/>
            <person name="Vee V."/>
            <person name="English A."/>
            <person name="Wang M."/>
            <person name="Skinner E."/>
            <person name="Han Y."/>
            <person name="Muzny D.M."/>
            <person name="Worley K.C."/>
            <person name="Gibbs R.A."/>
        </authorList>
    </citation>
    <scope>NUCLEOTIDE SEQUENCE</scope>
</reference>
<feature type="transmembrane region" description="Helical" evidence="3">
    <location>
        <begin position="165"/>
        <end position="183"/>
    </location>
</feature>
<feature type="domain" description="Major facilitator superfamily (MFS) profile" evidence="4">
    <location>
        <begin position="247"/>
        <end position="446"/>
    </location>
</feature>
<dbReference type="InterPro" id="IPR020846">
    <property type="entry name" value="MFS_dom"/>
</dbReference>
<dbReference type="SUPFAM" id="SSF103473">
    <property type="entry name" value="MFS general substrate transporter"/>
    <property type="match status" value="1"/>
</dbReference>
<feature type="transmembrane region" description="Helical" evidence="3">
    <location>
        <begin position="102"/>
        <end position="125"/>
    </location>
</feature>
<dbReference type="PANTHER" id="PTHR11360:SF303">
    <property type="entry name" value="MAJOR FACILITATOR SUPERFAMILY (MFS) PROFILE DOMAIN-CONTAINING PROTEIN"/>
    <property type="match status" value="1"/>
</dbReference>
<name>A0A7M7PT90_STRPU</name>
<evidence type="ECO:0000256" key="1">
    <source>
        <dbReference type="ARBA" id="ARBA00004141"/>
    </source>
</evidence>
<feature type="transmembrane region" description="Helical" evidence="3">
    <location>
        <begin position="326"/>
        <end position="344"/>
    </location>
</feature>
<feature type="transmembrane region" description="Helical" evidence="3">
    <location>
        <begin position="265"/>
        <end position="285"/>
    </location>
</feature>
<dbReference type="AlphaFoldDB" id="A0A7M7PT90"/>
<feature type="transmembrane region" description="Helical" evidence="3">
    <location>
        <begin position="12"/>
        <end position="34"/>
    </location>
</feature>
<dbReference type="Gene3D" id="1.20.1250.20">
    <property type="entry name" value="MFS general substrate transporter like domains"/>
    <property type="match status" value="1"/>
</dbReference>
<feature type="transmembrane region" description="Helical" evidence="3">
    <location>
        <begin position="46"/>
        <end position="64"/>
    </location>
</feature>
<dbReference type="OrthoDB" id="6499973at2759"/>
<evidence type="ECO:0000256" key="2">
    <source>
        <dbReference type="SAM" id="MobiDB-lite"/>
    </source>
</evidence>
<keyword evidence="3" id="KW-1133">Transmembrane helix</keyword>
<dbReference type="InterPro" id="IPR011701">
    <property type="entry name" value="MFS"/>
</dbReference>
<dbReference type="InParanoid" id="A0A7M7PT90"/>
<comment type="subcellular location">
    <subcellularLocation>
        <location evidence="1">Membrane</location>
        <topology evidence="1">Multi-pass membrane protein</topology>
    </subcellularLocation>
</comment>
<feature type="transmembrane region" description="Helical" evidence="3">
    <location>
        <begin position="415"/>
        <end position="434"/>
    </location>
</feature>
<accession>A0A7M7PT90</accession>
<dbReference type="InterPro" id="IPR036259">
    <property type="entry name" value="MFS_trans_sf"/>
</dbReference>
<dbReference type="RefSeq" id="XP_030854747.1">
    <property type="nucleotide sequence ID" value="XM_030998887.1"/>
</dbReference>
<feature type="transmembrane region" description="Helical" evidence="3">
    <location>
        <begin position="76"/>
        <end position="96"/>
    </location>
</feature>
<sequence>MSDQLSSSRVFVFVMALFFINFIEMGVLKSFSVLVDDLVIQLNTNLGTIGLIVGIYHSFTYALAPFIAPFVNDMSVTLISVVCAVGSISLSLAYLASDIIQFGSVCLLSGVCYSVVRLAGVILFYKNVRENFSITFGIADTGNAIGMMVVPLLTEFLLETYGWNGTILLLGGLLLQNSIFLLLMKGRPRESEDDDSDVRETSPSSVDSEVDDDVFDEDDDLLQRRRDDGGSRSATSSASVWRCCHCVYTYFGLSLFFEYRHTAGVMFYMVLSGIINTSWLVFLIPHGVSRGFRLSKAVFLATCGGFGNVLGRVAQGPIVDREWMTSLDLTIIFTVINAVVFLLDPLIIDFVLLCIAAFVGGLAIGSRTTLTVVIAKEYFPSDSFSLVYGLQCLFYSVGEPLGGIMAGWLASRVSFSVSFMVLGGVEVLTCLILIPTRYLVTRNTTT</sequence>
<dbReference type="PANTHER" id="PTHR11360">
    <property type="entry name" value="MONOCARBOXYLATE TRANSPORTER"/>
    <property type="match status" value="1"/>
</dbReference>
<feature type="transmembrane region" description="Helical" evidence="3">
    <location>
        <begin position="386"/>
        <end position="409"/>
    </location>
</feature>
<evidence type="ECO:0000256" key="3">
    <source>
        <dbReference type="SAM" id="Phobius"/>
    </source>
</evidence>
<protein>
    <recommendedName>
        <fullName evidence="4">Major facilitator superfamily (MFS) profile domain-containing protein</fullName>
    </recommendedName>
</protein>
<keyword evidence="6" id="KW-1185">Reference proteome</keyword>
<feature type="region of interest" description="Disordered" evidence="2">
    <location>
        <begin position="189"/>
        <end position="212"/>
    </location>
</feature>
<dbReference type="Proteomes" id="UP000007110">
    <property type="component" value="Unassembled WGS sequence"/>
</dbReference>
<dbReference type="PROSITE" id="PS50850">
    <property type="entry name" value="MFS"/>
    <property type="match status" value="1"/>
</dbReference>
<dbReference type="OMA" id="YGWNGTI"/>
<evidence type="ECO:0000259" key="4">
    <source>
        <dbReference type="PROSITE" id="PS50850"/>
    </source>
</evidence>
<dbReference type="KEGG" id="spu:579266"/>
<feature type="transmembrane region" description="Helical" evidence="3">
    <location>
        <begin position="297"/>
        <end position="314"/>
    </location>
</feature>